<protein>
    <recommendedName>
        <fullName evidence="7 14">Ribonuclease HII</fullName>
        <shortName evidence="14">RNase HII</shortName>
        <ecNumber evidence="6 14">3.1.26.4</ecNumber>
    </recommendedName>
</protein>
<dbReference type="SUPFAM" id="SSF53098">
    <property type="entry name" value="Ribonuclease H-like"/>
    <property type="match status" value="1"/>
</dbReference>
<dbReference type="AlphaFoldDB" id="A0A288Q8Y4"/>
<keyword evidence="18" id="KW-1185">Reference proteome</keyword>
<dbReference type="GO" id="GO:0006298">
    <property type="term" value="P:mismatch repair"/>
    <property type="evidence" value="ECO:0007669"/>
    <property type="project" value="TreeGrafter"/>
</dbReference>
<dbReference type="Gene3D" id="3.30.420.10">
    <property type="entry name" value="Ribonuclease H-like superfamily/Ribonuclease H"/>
    <property type="match status" value="1"/>
</dbReference>
<evidence type="ECO:0000256" key="13">
    <source>
        <dbReference type="ARBA" id="ARBA00023211"/>
    </source>
</evidence>
<proteinExistence type="inferred from homology"/>
<reference evidence="17 18" key="1">
    <citation type="submission" date="2018-07" db="EMBL/GenBank/DDBJ databases">
        <title>Genomic Encyclopedia of Type Strains, Phase III (KMG-III): the genomes of soil and plant-associated and newly described type strains.</title>
        <authorList>
            <person name="Whitman W."/>
        </authorList>
    </citation>
    <scope>NUCLEOTIDE SEQUENCE [LARGE SCALE GENOMIC DNA]</scope>
    <source>
        <strain evidence="17 18">CECT 7031</strain>
    </source>
</reference>
<keyword evidence="11 14" id="KW-0255">Endonuclease</keyword>
<name>A0A288Q8Y4_9LACO</name>
<dbReference type="GO" id="GO:0003723">
    <property type="term" value="F:RNA binding"/>
    <property type="evidence" value="ECO:0007669"/>
    <property type="project" value="UniProtKB-UniRule"/>
</dbReference>
<feature type="binding site" evidence="14 15">
    <location>
        <position position="73"/>
    </location>
    <ligand>
        <name>a divalent metal cation</name>
        <dbReference type="ChEBI" id="CHEBI:60240"/>
    </ligand>
</feature>
<evidence type="ECO:0000256" key="10">
    <source>
        <dbReference type="ARBA" id="ARBA00022723"/>
    </source>
</evidence>
<keyword evidence="10 14" id="KW-0479">Metal-binding</keyword>
<dbReference type="NCBIfam" id="NF000595">
    <property type="entry name" value="PRK00015.1-3"/>
    <property type="match status" value="1"/>
</dbReference>
<evidence type="ECO:0000256" key="2">
    <source>
        <dbReference type="ARBA" id="ARBA00001946"/>
    </source>
</evidence>
<dbReference type="PANTHER" id="PTHR10954">
    <property type="entry name" value="RIBONUCLEASE H2 SUBUNIT A"/>
    <property type="match status" value="1"/>
</dbReference>
<comment type="cofactor">
    <cofactor evidence="2">
        <name>Mg(2+)</name>
        <dbReference type="ChEBI" id="CHEBI:18420"/>
    </cofactor>
</comment>
<dbReference type="PROSITE" id="PS51975">
    <property type="entry name" value="RNASE_H_2"/>
    <property type="match status" value="1"/>
</dbReference>
<dbReference type="GO" id="GO:0030145">
    <property type="term" value="F:manganese ion binding"/>
    <property type="evidence" value="ECO:0007669"/>
    <property type="project" value="UniProtKB-UniRule"/>
</dbReference>
<dbReference type="GO" id="GO:0043137">
    <property type="term" value="P:DNA replication, removal of RNA primer"/>
    <property type="evidence" value="ECO:0007669"/>
    <property type="project" value="TreeGrafter"/>
</dbReference>
<dbReference type="GO" id="GO:0005737">
    <property type="term" value="C:cytoplasm"/>
    <property type="evidence" value="ECO:0007669"/>
    <property type="project" value="UniProtKB-SubCell"/>
</dbReference>
<accession>A0A288Q8Y4</accession>
<dbReference type="GO" id="GO:0004523">
    <property type="term" value="F:RNA-DNA hybrid ribonuclease activity"/>
    <property type="evidence" value="ECO:0007669"/>
    <property type="project" value="UniProtKB-UniRule"/>
</dbReference>
<evidence type="ECO:0000256" key="3">
    <source>
        <dbReference type="ARBA" id="ARBA00004065"/>
    </source>
</evidence>
<keyword evidence="9 14" id="KW-0540">Nuclease</keyword>
<dbReference type="CDD" id="cd07182">
    <property type="entry name" value="RNase_HII_bacteria_HII_like"/>
    <property type="match status" value="1"/>
</dbReference>
<gene>
    <name evidence="14" type="primary">rnhB</name>
    <name evidence="17" type="ORF">DFP99_0293</name>
</gene>
<comment type="subcellular location">
    <subcellularLocation>
        <location evidence="4 14">Cytoplasm</location>
    </subcellularLocation>
</comment>
<organism evidence="17 18">
    <name type="scientific">Weissella soli</name>
    <dbReference type="NCBI Taxonomy" id="155866"/>
    <lineage>
        <taxon>Bacteria</taxon>
        <taxon>Bacillati</taxon>
        <taxon>Bacillota</taxon>
        <taxon>Bacilli</taxon>
        <taxon>Lactobacillales</taxon>
        <taxon>Lactobacillaceae</taxon>
        <taxon>Weissella</taxon>
    </lineage>
</organism>
<evidence type="ECO:0000256" key="4">
    <source>
        <dbReference type="ARBA" id="ARBA00004496"/>
    </source>
</evidence>
<keyword evidence="13 14" id="KW-0464">Manganese</keyword>
<dbReference type="EMBL" id="QRAS01000001">
    <property type="protein sequence ID" value="RDL11874.1"/>
    <property type="molecule type" value="Genomic_DNA"/>
</dbReference>
<dbReference type="InterPro" id="IPR001352">
    <property type="entry name" value="RNase_HII/HIII"/>
</dbReference>
<evidence type="ECO:0000256" key="8">
    <source>
        <dbReference type="ARBA" id="ARBA00022490"/>
    </source>
</evidence>
<evidence type="ECO:0000256" key="6">
    <source>
        <dbReference type="ARBA" id="ARBA00012180"/>
    </source>
</evidence>
<comment type="function">
    <text evidence="3 14 16">Endonuclease that specifically degrades the RNA of RNA-DNA hybrids.</text>
</comment>
<evidence type="ECO:0000256" key="15">
    <source>
        <dbReference type="PROSITE-ProRule" id="PRU01319"/>
    </source>
</evidence>
<dbReference type="EC" id="3.1.26.4" evidence="6 14"/>
<evidence type="ECO:0000313" key="17">
    <source>
        <dbReference type="EMBL" id="RDL11874.1"/>
    </source>
</evidence>
<dbReference type="InterPro" id="IPR012337">
    <property type="entry name" value="RNaseH-like_sf"/>
</dbReference>
<dbReference type="InterPro" id="IPR022898">
    <property type="entry name" value="RNase_HII"/>
</dbReference>
<evidence type="ECO:0000256" key="11">
    <source>
        <dbReference type="ARBA" id="ARBA00022759"/>
    </source>
</evidence>
<dbReference type="HAMAP" id="MF_00052_B">
    <property type="entry name" value="RNase_HII_B"/>
    <property type="match status" value="1"/>
</dbReference>
<sequence>MTTINQIKARLAAEPTETELASWSQDSRLGVQKLLTSYHKQQLKLEAQRMAFEKRLVFERAAWRQGTVLAGIDEVGRGPLAGPVVAAAVVIDEHFDLIEVHDSKQLSEPKRRDLAAKIKQQAVAYAYGVVDAGTIDDINIYEAARVAMKQALAGLAVPVDGLLVDAMVVDSPLPQEKLIKGDDRSISIGAASIIAKVFRDELMAAYAVEYPGYGFSHNAGYGTAEHLAGIAAHGITPIHRRSFAPVKAYLK</sequence>
<dbReference type="Pfam" id="PF01351">
    <property type="entry name" value="RNase_HII"/>
    <property type="match status" value="1"/>
</dbReference>
<evidence type="ECO:0000256" key="12">
    <source>
        <dbReference type="ARBA" id="ARBA00022801"/>
    </source>
</evidence>
<comment type="similarity">
    <text evidence="5 14 16">Belongs to the RNase HII family.</text>
</comment>
<evidence type="ECO:0000256" key="1">
    <source>
        <dbReference type="ARBA" id="ARBA00000077"/>
    </source>
</evidence>
<keyword evidence="8 14" id="KW-0963">Cytoplasm</keyword>
<feature type="binding site" evidence="14 15">
    <location>
        <position position="165"/>
    </location>
    <ligand>
        <name>a divalent metal cation</name>
        <dbReference type="ChEBI" id="CHEBI:60240"/>
    </ligand>
</feature>
<dbReference type="KEGG" id="wso:WSWS_00663"/>
<feature type="binding site" evidence="14 15">
    <location>
        <position position="74"/>
    </location>
    <ligand>
        <name>a divalent metal cation</name>
        <dbReference type="ChEBI" id="CHEBI:60240"/>
    </ligand>
</feature>
<dbReference type="Proteomes" id="UP000254912">
    <property type="component" value="Unassembled WGS sequence"/>
</dbReference>
<dbReference type="FunFam" id="3.30.420.10:FF:000006">
    <property type="entry name" value="Ribonuclease HII"/>
    <property type="match status" value="1"/>
</dbReference>
<evidence type="ECO:0000256" key="16">
    <source>
        <dbReference type="RuleBase" id="RU003515"/>
    </source>
</evidence>
<evidence type="ECO:0000256" key="14">
    <source>
        <dbReference type="HAMAP-Rule" id="MF_00052"/>
    </source>
</evidence>
<evidence type="ECO:0000256" key="5">
    <source>
        <dbReference type="ARBA" id="ARBA00007383"/>
    </source>
</evidence>
<comment type="catalytic activity">
    <reaction evidence="1 14 15 16">
        <text>Endonucleolytic cleavage to 5'-phosphomonoester.</text>
        <dbReference type="EC" id="3.1.26.4"/>
    </reaction>
</comment>
<dbReference type="InterPro" id="IPR024567">
    <property type="entry name" value="RNase_HII/HIII_dom"/>
</dbReference>
<evidence type="ECO:0000256" key="9">
    <source>
        <dbReference type="ARBA" id="ARBA00022722"/>
    </source>
</evidence>
<dbReference type="InterPro" id="IPR036397">
    <property type="entry name" value="RNaseH_sf"/>
</dbReference>
<evidence type="ECO:0000256" key="7">
    <source>
        <dbReference type="ARBA" id="ARBA00019179"/>
    </source>
</evidence>
<comment type="cofactor">
    <cofactor evidence="14 15">
        <name>Mn(2+)</name>
        <dbReference type="ChEBI" id="CHEBI:29035"/>
    </cofactor>
    <cofactor evidence="14 15">
        <name>Mg(2+)</name>
        <dbReference type="ChEBI" id="CHEBI:18420"/>
    </cofactor>
    <text evidence="14 15">Manganese or magnesium. Binds 1 divalent metal ion per monomer in the absence of substrate. May bind a second metal ion after substrate binding.</text>
</comment>
<evidence type="ECO:0000313" key="18">
    <source>
        <dbReference type="Proteomes" id="UP000254912"/>
    </source>
</evidence>
<dbReference type="PANTHER" id="PTHR10954:SF18">
    <property type="entry name" value="RIBONUCLEASE HII"/>
    <property type="match status" value="1"/>
</dbReference>
<comment type="caution">
    <text evidence="17">The sequence shown here is derived from an EMBL/GenBank/DDBJ whole genome shotgun (WGS) entry which is preliminary data.</text>
</comment>
<dbReference type="NCBIfam" id="NF000594">
    <property type="entry name" value="PRK00015.1-1"/>
    <property type="match status" value="1"/>
</dbReference>
<dbReference type="GO" id="GO:0032299">
    <property type="term" value="C:ribonuclease H2 complex"/>
    <property type="evidence" value="ECO:0007669"/>
    <property type="project" value="TreeGrafter"/>
</dbReference>
<keyword evidence="12 14" id="KW-0378">Hydrolase</keyword>